<evidence type="ECO:0000259" key="4">
    <source>
        <dbReference type="Pfam" id="PF05378"/>
    </source>
</evidence>
<dbReference type="Pfam" id="PF02538">
    <property type="entry name" value="Hydantoinase_B"/>
    <property type="match status" value="1"/>
</dbReference>
<evidence type="ECO:0000313" key="7">
    <source>
        <dbReference type="Proteomes" id="UP000769157"/>
    </source>
</evidence>
<dbReference type="OrthoDB" id="3643at2759"/>
<accession>A0A9P8T9K8</accession>
<evidence type="ECO:0000259" key="3">
    <source>
        <dbReference type="Pfam" id="PF02538"/>
    </source>
</evidence>
<evidence type="ECO:0000256" key="1">
    <source>
        <dbReference type="ARBA" id="ARBA00010403"/>
    </source>
</evidence>
<dbReference type="GO" id="GO:0006749">
    <property type="term" value="P:glutathione metabolic process"/>
    <property type="evidence" value="ECO:0007669"/>
    <property type="project" value="TreeGrafter"/>
</dbReference>
<feature type="domain" description="Acetophenone carboxylase-like C-terminal" evidence="5">
    <location>
        <begin position="546"/>
        <end position="720"/>
    </location>
</feature>
<dbReference type="Proteomes" id="UP000769157">
    <property type="component" value="Unassembled WGS sequence"/>
</dbReference>
<dbReference type="InterPro" id="IPR045079">
    <property type="entry name" value="Oxoprolinase-like"/>
</dbReference>
<dbReference type="RefSeq" id="XP_046063810.1">
    <property type="nucleotide sequence ID" value="XM_046209046.1"/>
</dbReference>
<dbReference type="Pfam" id="PF05378">
    <property type="entry name" value="Hydant_A_N"/>
    <property type="match status" value="1"/>
</dbReference>
<dbReference type="GO" id="GO:0017168">
    <property type="term" value="F:5-oxoprolinase (ATP-hydrolyzing) activity"/>
    <property type="evidence" value="ECO:0007669"/>
    <property type="project" value="TreeGrafter"/>
</dbReference>
<keyword evidence="7" id="KW-1185">Reference proteome</keyword>
<dbReference type="Pfam" id="PF19278">
    <property type="entry name" value="Hydant_A_C"/>
    <property type="match status" value="1"/>
</dbReference>
<dbReference type="GeneID" id="70232868"/>
<protein>
    <recommendedName>
        <fullName evidence="8">5-oxoprolinase</fullName>
    </recommendedName>
</protein>
<dbReference type="PANTHER" id="PTHR11365:SF26">
    <property type="entry name" value="5-OXOPROLINASE"/>
    <property type="match status" value="1"/>
</dbReference>
<feature type="domain" description="Hydantoinase A/oxoprolinase" evidence="2">
    <location>
        <begin position="238"/>
        <end position="533"/>
    </location>
</feature>
<evidence type="ECO:0000313" key="6">
    <source>
        <dbReference type="EMBL" id="KAH3670385.1"/>
    </source>
</evidence>
<dbReference type="GO" id="GO:0005829">
    <property type="term" value="C:cytosol"/>
    <property type="evidence" value="ECO:0007669"/>
    <property type="project" value="TreeGrafter"/>
</dbReference>
<dbReference type="InterPro" id="IPR008040">
    <property type="entry name" value="Hydant_A_N"/>
</dbReference>
<comment type="similarity">
    <text evidence="1">Belongs to the oxoprolinase family.</text>
</comment>
<sequence>MSDVKIAIDRGGTFTDFLAIIPGQEDYVFKLLSVDPANYADANIEGIRKILEYVQKKSIPRGEPLDTSIVSSIRLGTTVATNALLERKGAKCAFLTTKGFKDLLRIGDQSRPDLFALKIVKPGVLYEEVIEIDERVTMCAFTEDAQGANCRELLDGERYVESTTKEVFEILKPIDLEAAKVQLQRLRANGFRSVAICLIHGYNFQEHEKQLKKLAVDMGFEFITTSHEIIPMIKAVPRAQSSVLDAYLTPVVKEYIYGLLKGFKPGFEKHTRIEFMQSDGGMCTAENFTGLKALLSGPAGGVVGEAETCYDAKYKTPIIGFDMGGTSTDVSRFAGQYEHVFETNTAGINITVPQLDINTVAAGGGSILSYKNGIFVVGPESAGSHPGPACYRKGGPLTVTDANLVTGRIVPEQFPKIFGPNANESLDVEISKKKFQEITDLINSENDKAPKTMEEVALGFLTVANFNMSKLIRTLTESKGYDITRHNLASFGGAGGQHAAPMAEILKINRVVIHKYSSILSAYGIALADTVVERQIPSSEVYSEKALPELLAKCEDLQKEVKKKLLEQGLTESDISFEVFFNMGYHGSETKLMITQVAEKDFFSSFRESHLRQFTFVDDERDVIVHDLRVRGTGTLSKVVERSPYEDLETIPQQPVAKGVEVSEQVVAFDEGSMPSKVYFMSDLKIGDVVPGPALILDETQTILVTPGAKAVNLPRHIIIDVDNEKTQEEISLDYVDPILLSVFSNRFMFIAEDMGRTLQKISVSANIKERMDFSCALFDEDGNLTANAPHVPVHLGSMSFSIKYAIKYWGDQIKEGDVLATNHPIAGGTHLPDITLISPVFIDGRIRLFTASRAHHAEIGGLAPGSGSSNAKSLAEEGAQFEAWKIVSKGQFDYEGLHKYFMEVPAEAPGCSPTRKLEDNVSDLKAQIAANQRGVNLLQDLFKEYGTETVLFYMKNVKKTAELAVRAALKRLARENRGKLPLRAEEVLDTGSKIVVSIDINEEDGSAVYDFTGTTEQVYSPQNSPIAVTHACVIYGLRCIINSDVPLNEGCLVPIKIIVPEGCLLNPSREAAVSAGNGSGSQILTETIFKAYQVTGSGPGSMNSLSFGMGGLENGKLIKGFGMVETIGAGSGAVEGSDGFSGTQCHMTNTKITDPEVLEKRYPCILWDWSIRTGTGGDGKWKGGDGLQRIIQFTSKVEAGIGSFRRSTSPYGMAGGSCGARGVNKIGKLLSDGTIQWFGLGPFADVTLQKGMYIAVLTPGGGGYGDPKERKTIKMKTGHELPNVPLAGGTLFNLVDAANTSQ</sequence>
<dbReference type="EMBL" id="JAEUBE010000087">
    <property type="protein sequence ID" value="KAH3670385.1"/>
    <property type="molecule type" value="Genomic_DNA"/>
</dbReference>
<gene>
    <name evidence="6" type="ORF">OGAPHI_000900</name>
</gene>
<proteinExistence type="inferred from homology"/>
<evidence type="ECO:0000259" key="5">
    <source>
        <dbReference type="Pfam" id="PF19278"/>
    </source>
</evidence>
<dbReference type="Pfam" id="PF01968">
    <property type="entry name" value="Hydantoinase_A"/>
    <property type="match status" value="1"/>
</dbReference>
<evidence type="ECO:0008006" key="8">
    <source>
        <dbReference type="Google" id="ProtNLM"/>
    </source>
</evidence>
<dbReference type="PANTHER" id="PTHR11365">
    <property type="entry name" value="5-OXOPROLINASE RELATED"/>
    <property type="match status" value="1"/>
</dbReference>
<feature type="domain" description="Hydantoinase B/oxoprolinase" evidence="3">
    <location>
        <begin position="737"/>
        <end position="1268"/>
    </location>
</feature>
<reference evidence="6" key="2">
    <citation type="submission" date="2021-01" db="EMBL/GenBank/DDBJ databases">
        <authorList>
            <person name="Schikora-Tamarit M.A."/>
        </authorList>
    </citation>
    <scope>NUCLEOTIDE SEQUENCE</scope>
    <source>
        <strain evidence="6">CBS6075</strain>
    </source>
</reference>
<comment type="caution">
    <text evidence="6">The sequence shown here is derived from an EMBL/GenBank/DDBJ whole genome shotgun (WGS) entry which is preliminary data.</text>
</comment>
<dbReference type="InterPro" id="IPR049517">
    <property type="entry name" value="ACX-like_C"/>
</dbReference>
<name>A0A9P8T9K8_9ASCO</name>
<evidence type="ECO:0000259" key="2">
    <source>
        <dbReference type="Pfam" id="PF01968"/>
    </source>
</evidence>
<dbReference type="InterPro" id="IPR003692">
    <property type="entry name" value="Hydantoinase_B"/>
</dbReference>
<reference evidence="6" key="1">
    <citation type="journal article" date="2021" name="Open Biol.">
        <title>Shared evolutionary footprints suggest mitochondrial oxidative damage underlies multiple complex I losses in fungi.</title>
        <authorList>
            <person name="Schikora-Tamarit M.A."/>
            <person name="Marcet-Houben M."/>
            <person name="Nosek J."/>
            <person name="Gabaldon T."/>
        </authorList>
    </citation>
    <scope>NUCLEOTIDE SEQUENCE</scope>
    <source>
        <strain evidence="6">CBS6075</strain>
    </source>
</reference>
<organism evidence="6 7">
    <name type="scientific">Ogataea philodendri</name>
    <dbReference type="NCBI Taxonomy" id="1378263"/>
    <lineage>
        <taxon>Eukaryota</taxon>
        <taxon>Fungi</taxon>
        <taxon>Dikarya</taxon>
        <taxon>Ascomycota</taxon>
        <taxon>Saccharomycotina</taxon>
        <taxon>Pichiomycetes</taxon>
        <taxon>Pichiales</taxon>
        <taxon>Pichiaceae</taxon>
        <taxon>Ogataea</taxon>
    </lineage>
</organism>
<dbReference type="InterPro" id="IPR002821">
    <property type="entry name" value="Hydantoinase_A"/>
</dbReference>
<feature type="domain" description="Hydantoinase/oxoprolinase N-terminal" evidence="4">
    <location>
        <begin position="5"/>
        <end position="217"/>
    </location>
</feature>